<dbReference type="InterPro" id="IPR009835">
    <property type="entry name" value="SrtB"/>
</dbReference>
<evidence type="ECO:0000313" key="4">
    <source>
        <dbReference type="Proteomes" id="UP000503297"/>
    </source>
</evidence>
<keyword evidence="2" id="KW-0812">Transmembrane</keyword>
<sequence length="333" mass="36849">MARDRKTFNIPQGAPGSAGDSAFMPATPPANRGGGKNPFNGRHAKQPKKSAKVWNVVFYVAIVVLVGSLITLGALVFSYWQGQQVYRQVIEQAGVNLADIEKSPEELPNVKVNWDRLLEINPQTVAWLYVPGTNINYPVVQGTDNDYWLTHDFEGKNGWLAQFGTVFQDYRNSKGFTDQANFIFGHHLNDGSMFSAITEMTKRETFDAQRVAYLFTPKGNYRLRTFALLHVGANDPLIQPSFPDEQSYQAYVQDKIDRSLHHPSDLPALSSMNKLFAFGTCDNLITDGRYVLYAYLEQSTTGQTPKGGEGLGMGAGAAEEVQQAIGEKERAAA</sequence>
<dbReference type="Gene3D" id="2.40.260.10">
    <property type="entry name" value="Sortase"/>
    <property type="match status" value="1"/>
</dbReference>
<name>A0A6M8J0V1_9ACTN</name>
<dbReference type="SUPFAM" id="SSF63817">
    <property type="entry name" value="Sortase"/>
    <property type="match status" value="1"/>
</dbReference>
<dbReference type="NCBIfam" id="TIGR03064">
    <property type="entry name" value="sortase_srtB"/>
    <property type="match status" value="1"/>
</dbReference>
<evidence type="ECO:0000256" key="1">
    <source>
        <dbReference type="SAM" id="MobiDB-lite"/>
    </source>
</evidence>
<gene>
    <name evidence="3" type="primary">srtB</name>
    <name evidence="3" type="ORF">HLV38_02710</name>
</gene>
<dbReference type="Proteomes" id="UP000503297">
    <property type="component" value="Chromosome"/>
</dbReference>
<dbReference type="GO" id="GO:0016787">
    <property type="term" value="F:hydrolase activity"/>
    <property type="evidence" value="ECO:0007669"/>
    <property type="project" value="UniProtKB-KW"/>
</dbReference>
<reference evidence="4" key="1">
    <citation type="submission" date="2020-05" db="EMBL/GenBank/DDBJ databases">
        <title>Novel species in genus Nocardioides.</title>
        <authorList>
            <person name="Zhang G."/>
        </authorList>
    </citation>
    <scope>NUCLEOTIDE SEQUENCE [LARGE SCALE GENOMIC DNA]</scope>
    <source>
        <strain evidence="4">zg-1050</strain>
    </source>
</reference>
<dbReference type="InterPro" id="IPR023365">
    <property type="entry name" value="Sortase_dom-sf"/>
</dbReference>
<keyword evidence="2" id="KW-1133">Transmembrane helix</keyword>
<dbReference type="AlphaFoldDB" id="A0A6M8J0V1"/>
<protein>
    <submittedName>
        <fullName evidence="3">Class B sortase</fullName>
        <ecNumber evidence="3">3.4.22.71</ecNumber>
    </submittedName>
</protein>
<keyword evidence="2" id="KW-0472">Membrane</keyword>
<proteinExistence type="predicted"/>
<evidence type="ECO:0000313" key="3">
    <source>
        <dbReference type="EMBL" id="QKF07154.1"/>
    </source>
</evidence>
<feature type="region of interest" description="Disordered" evidence="1">
    <location>
        <begin position="1"/>
        <end position="46"/>
    </location>
</feature>
<evidence type="ECO:0000256" key="2">
    <source>
        <dbReference type="SAM" id="Phobius"/>
    </source>
</evidence>
<keyword evidence="4" id="KW-1185">Reference proteome</keyword>
<dbReference type="EC" id="3.4.22.71" evidence="3"/>
<organism evidence="3 4">
    <name type="scientific">Berryella wangjianweii</name>
    <dbReference type="NCBI Taxonomy" id="2734634"/>
    <lineage>
        <taxon>Bacteria</taxon>
        <taxon>Bacillati</taxon>
        <taxon>Actinomycetota</taxon>
        <taxon>Coriobacteriia</taxon>
        <taxon>Eggerthellales</taxon>
        <taxon>Eggerthellaceae</taxon>
        <taxon>Berryella</taxon>
    </lineage>
</organism>
<feature type="compositionally biased region" description="Gly residues" evidence="1">
    <location>
        <begin position="305"/>
        <end position="315"/>
    </location>
</feature>
<dbReference type="EMBL" id="CP053716">
    <property type="protein sequence ID" value="QKF07154.1"/>
    <property type="molecule type" value="Genomic_DNA"/>
</dbReference>
<dbReference type="CDD" id="cd05826">
    <property type="entry name" value="Sortase_B"/>
    <property type="match status" value="1"/>
</dbReference>
<feature type="transmembrane region" description="Helical" evidence="2">
    <location>
        <begin position="56"/>
        <end position="80"/>
    </location>
</feature>
<accession>A0A6M8J0V1</accession>
<dbReference type="KEGG" id="bwa:HLV38_02710"/>
<feature type="region of interest" description="Disordered" evidence="1">
    <location>
        <begin position="303"/>
        <end position="333"/>
    </location>
</feature>
<keyword evidence="3" id="KW-0378">Hydrolase</keyword>
<dbReference type="RefSeq" id="WP_172163089.1">
    <property type="nucleotide sequence ID" value="NZ_CP053716.1"/>
</dbReference>